<sequence length="195" mass="22407">MNGNISNMLTNYIIRNGNIDEEDREIYEYGFQSAIAMIINTVTFFLICYIFNMFLEGVVYGILFMILRVYAGGVHLSSNIKCYILSGTILIGTLILIKYTTMNQTLMVVFTAIACSIISFLSPVEDKNKPLDEVERTEYKKRTRTALKLDIFLFVILFLNNHEKFAYIVSILLVEMAVFMILGTMKNNMIRVRAK</sequence>
<keyword evidence="7 8" id="KW-0472">Membrane</keyword>
<evidence type="ECO:0000256" key="6">
    <source>
        <dbReference type="ARBA" id="ARBA00022989"/>
    </source>
</evidence>
<evidence type="ECO:0000256" key="7">
    <source>
        <dbReference type="ARBA" id="ARBA00023136"/>
    </source>
</evidence>
<evidence type="ECO:0000256" key="5">
    <source>
        <dbReference type="ARBA" id="ARBA00022801"/>
    </source>
</evidence>
<evidence type="ECO:0000256" key="2">
    <source>
        <dbReference type="ARBA" id="ARBA00022654"/>
    </source>
</evidence>
<dbReference type="GO" id="GO:0016020">
    <property type="term" value="C:membrane"/>
    <property type="evidence" value="ECO:0007669"/>
    <property type="project" value="InterPro"/>
</dbReference>
<protein>
    <submittedName>
        <fullName evidence="9">Accessory gene regulator B</fullName>
    </submittedName>
</protein>
<dbReference type="Proteomes" id="UP000273083">
    <property type="component" value="Unassembled WGS sequence"/>
</dbReference>
<evidence type="ECO:0000256" key="1">
    <source>
        <dbReference type="ARBA" id="ARBA00022475"/>
    </source>
</evidence>
<reference evidence="9 10" key="1">
    <citation type="submission" date="2018-11" db="EMBL/GenBank/DDBJ databases">
        <title>Genomic Encyclopedia of Type Strains, Phase IV (KMG-IV): sequencing the most valuable type-strain genomes for metagenomic binning, comparative biology and taxonomic classification.</title>
        <authorList>
            <person name="Goeker M."/>
        </authorList>
    </citation>
    <scope>NUCLEOTIDE SEQUENCE [LARGE SCALE GENOMIC DNA]</scope>
    <source>
        <strain evidence="9 10">DSM 26537</strain>
    </source>
</reference>
<keyword evidence="3" id="KW-0645">Protease</keyword>
<evidence type="ECO:0000256" key="4">
    <source>
        <dbReference type="ARBA" id="ARBA00022692"/>
    </source>
</evidence>
<dbReference type="SMART" id="SM00793">
    <property type="entry name" value="AgrB"/>
    <property type="match status" value="1"/>
</dbReference>
<dbReference type="OrthoDB" id="9815055at2"/>
<dbReference type="AlphaFoldDB" id="A0A3N1X3H9"/>
<evidence type="ECO:0000256" key="8">
    <source>
        <dbReference type="SAM" id="Phobius"/>
    </source>
</evidence>
<keyword evidence="6 8" id="KW-1133">Transmembrane helix</keyword>
<feature type="transmembrane region" description="Helical" evidence="8">
    <location>
        <begin position="166"/>
        <end position="185"/>
    </location>
</feature>
<evidence type="ECO:0000313" key="9">
    <source>
        <dbReference type="EMBL" id="ROR21353.1"/>
    </source>
</evidence>
<dbReference type="InterPro" id="IPR006741">
    <property type="entry name" value="AgrB"/>
</dbReference>
<dbReference type="RefSeq" id="WP_123611008.1">
    <property type="nucleotide sequence ID" value="NZ_RJVG01000021.1"/>
</dbReference>
<comment type="caution">
    <text evidence="9">The sequence shown here is derived from an EMBL/GenBank/DDBJ whole genome shotgun (WGS) entry which is preliminary data.</text>
</comment>
<feature type="transmembrane region" description="Helical" evidence="8">
    <location>
        <begin position="83"/>
        <end position="100"/>
    </location>
</feature>
<accession>A0A3N1X3H9</accession>
<proteinExistence type="predicted"/>
<evidence type="ECO:0000313" key="10">
    <source>
        <dbReference type="Proteomes" id="UP000273083"/>
    </source>
</evidence>
<keyword evidence="10" id="KW-1185">Reference proteome</keyword>
<gene>
    <name evidence="9" type="ORF">EDD66_12114</name>
</gene>
<evidence type="ECO:0000256" key="3">
    <source>
        <dbReference type="ARBA" id="ARBA00022670"/>
    </source>
</evidence>
<dbReference type="EMBL" id="RJVG01000021">
    <property type="protein sequence ID" value="ROR21353.1"/>
    <property type="molecule type" value="Genomic_DNA"/>
</dbReference>
<name>A0A3N1X3H9_9FIRM</name>
<organism evidence="9 10">
    <name type="scientific">Mobilisporobacter senegalensis</name>
    <dbReference type="NCBI Taxonomy" id="1329262"/>
    <lineage>
        <taxon>Bacteria</taxon>
        <taxon>Bacillati</taxon>
        <taxon>Bacillota</taxon>
        <taxon>Clostridia</taxon>
        <taxon>Lachnospirales</taxon>
        <taxon>Lachnospiraceae</taxon>
        <taxon>Mobilisporobacter</taxon>
    </lineage>
</organism>
<keyword evidence="2" id="KW-0673">Quorum sensing</keyword>
<keyword evidence="1" id="KW-1003">Cell membrane</keyword>
<keyword evidence="5" id="KW-0378">Hydrolase</keyword>
<dbReference type="GO" id="GO:0008233">
    <property type="term" value="F:peptidase activity"/>
    <property type="evidence" value="ECO:0007669"/>
    <property type="project" value="UniProtKB-KW"/>
</dbReference>
<keyword evidence="4 8" id="KW-0812">Transmembrane</keyword>
<dbReference type="GO" id="GO:0009372">
    <property type="term" value="P:quorum sensing"/>
    <property type="evidence" value="ECO:0007669"/>
    <property type="project" value="UniProtKB-KW"/>
</dbReference>
<feature type="transmembrane region" description="Helical" evidence="8">
    <location>
        <begin position="106"/>
        <end position="124"/>
    </location>
</feature>
<dbReference type="Pfam" id="PF04647">
    <property type="entry name" value="AgrB"/>
    <property type="match status" value="1"/>
</dbReference>
<dbReference type="GO" id="GO:0006508">
    <property type="term" value="P:proteolysis"/>
    <property type="evidence" value="ECO:0007669"/>
    <property type="project" value="UniProtKB-KW"/>
</dbReference>